<evidence type="ECO:0000313" key="2">
    <source>
        <dbReference type="Proteomes" id="UP001305647"/>
    </source>
</evidence>
<comment type="caution">
    <text evidence="1">The sequence shown here is derived from an EMBL/GenBank/DDBJ whole genome shotgun (WGS) entry which is preliminary data.</text>
</comment>
<gene>
    <name evidence="1" type="ORF">N658DRAFT_489529</name>
</gene>
<evidence type="ECO:0000313" key="1">
    <source>
        <dbReference type="EMBL" id="KAK4096999.1"/>
    </source>
</evidence>
<evidence type="ECO:0008006" key="3">
    <source>
        <dbReference type="Google" id="ProtNLM"/>
    </source>
</evidence>
<dbReference type="Gene3D" id="3.40.50.2300">
    <property type="match status" value="1"/>
</dbReference>
<protein>
    <recommendedName>
        <fullName evidence="3">NACHT-NTPase and P-loop NTPases N-terminal domain-containing protein</fullName>
    </recommendedName>
</protein>
<accession>A0AAN6PS82</accession>
<dbReference type="AlphaFoldDB" id="A0AAN6PS82"/>
<reference evidence="1" key="1">
    <citation type="journal article" date="2023" name="Mol. Phylogenet. Evol.">
        <title>Genome-scale phylogeny and comparative genomics of the fungal order Sordariales.</title>
        <authorList>
            <person name="Hensen N."/>
            <person name="Bonometti L."/>
            <person name="Westerberg I."/>
            <person name="Brannstrom I.O."/>
            <person name="Guillou S."/>
            <person name="Cros-Aarteil S."/>
            <person name="Calhoun S."/>
            <person name="Haridas S."/>
            <person name="Kuo A."/>
            <person name="Mondo S."/>
            <person name="Pangilinan J."/>
            <person name="Riley R."/>
            <person name="LaButti K."/>
            <person name="Andreopoulos B."/>
            <person name="Lipzen A."/>
            <person name="Chen C."/>
            <person name="Yan M."/>
            <person name="Daum C."/>
            <person name="Ng V."/>
            <person name="Clum A."/>
            <person name="Steindorff A."/>
            <person name="Ohm R.A."/>
            <person name="Martin F."/>
            <person name="Silar P."/>
            <person name="Natvig D.O."/>
            <person name="Lalanne C."/>
            <person name="Gautier V."/>
            <person name="Ament-Velasquez S.L."/>
            <person name="Kruys A."/>
            <person name="Hutchinson M.I."/>
            <person name="Powell A.J."/>
            <person name="Barry K."/>
            <person name="Miller A.N."/>
            <person name="Grigoriev I.V."/>
            <person name="Debuchy R."/>
            <person name="Gladieux P."/>
            <person name="Hiltunen Thoren M."/>
            <person name="Johannesson H."/>
        </authorList>
    </citation>
    <scope>NUCLEOTIDE SEQUENCE</scope>
    <source>
        <strain evidence="1">CBS 757.83</strain>
    </source>
</reference>
<sequence length="393" mass="44591">MADILGTLLTALELVEKATAIYDSIADLPQHMTQLRQRMDALSAYLGEVRKYLEREASGKTKRDALSGVREGLGKLLEGIKTDAAKVHDLFYRYKNGIVSRSNHLELRSAWAARVWFSLIDNSADKAEAIIKEIDEQIRLLNSYIQLIVAEKVSAPAQTTAIARVPAPTGRRKDYKILFVDPYNEGRSVVAEALVKLIGQLTLQAGGDWRVGEVRSAGFFIWDKNDCIDMTSCLDYSYKSYRLPWWSGGKAPNPVALAALFDNKWCDYPFKQTIGERTTARRSRGMTKDMCSRFDYIITFTIREHDNVIKLREAVRKEAESRGGLPPGKAAVLQLGTYLESKRNVIREVLHPDKVSDAAEHREKWNRKVAEIKLALKTFLKRELDWKQPEKDV</sequence>
<dbReference type="EMBL" id="MU863688">
    <property type="protein sequence ID" value="KAK4096999.1"/>
    <property type="molecule type" value="Genomic_DNA"/>
</dbReference>
<reference evidence="1" key="2">
    <citation type="submission" date="2023-05" db="EMBL/GenBank/DDBJ databases">
        <authorList>
            <consortium name="Lawrence Berkeley National Laboratory"/>
            <person name="Steindorff A."/>
            <person name="Hensen N."/>
            <person name="Bonometti L."/>
            <person name="Westerberg I."/>
            <person name="Brannstrom I.O."/>
            <person name="Guillou S."/>
            <person name="Cros-Aarteil S."/>
            <person name="Calhoun S."/>
            <person name="Haridas S."/>
            <person name="Kuo A."/>
            <person name="Mondo S."/>
            <person name="Pangilinan J."/>
            <person name="Riley R."/>
            <person name="Labutti K."/>
            <person name="Andreopoulos B."/>
            <person name="Lipzen A."/>
            <person name="Chen C."/>
            <person name="Yanf M."/>
            <person name="Daum C."/>
            <person name="Ng V."/>
            <person name="Clum A."/>
            <person name="Ohm R."/>
            <person name="Martin F."/>
            <person name="Silar P."/>
            <person name="Natvig D."/>
            <person name="Lalanne C."/>
            <person name="Gautier V."/>
            <person name="Ament-Velasquez S.L."/>
            <person name="Kruys A."/>
            <person name="Hutchinson M.I."/>
            <person name="Powell A.J."/>
            <person name="Barry K."/>
            <person name="Miller A.N."/>
            <person name="Grigoriev I.V."/>
            <person name="Debuchy R."/>
            <person name="Gladieux P."/>
            <person name="Thoren M.H."/>
            <person name="Johannesson H."/>
        </authorList>
    </citation>
    <scope>NUCLEOTIDE SEQUENCE</scope>
    <source>
        <strain evidence="1">CBS 757.83</strain>
    </source>
</reference>
<dbReference type="Proteomes" id="UP001305647">
    <property type="component" value="Unassembled WGS sequence"/>
</dbReference>
<organism evidence="1 2">
    <name type="scientific">Parathielavia hyrcaniae</name>
    <dbReference type="NCBI Taxonomy" id="113614"/>
    <lineage>
        <taxon>Eukaryota</taxon>
        <taxon>Fungi</taxon>
        <taxon>Dikarya</taxon>
        <taxon>Ascomycota</taxon>
        <taxon>Pezizomycotina</taxon>
        <taxon>Sordariomycetes</taxon>
        <taxon>Sordariomycetidae</taxon>
        <taxon>Sordariales</taxon>
        <taxon>Chaetomiaceae</taxon>
        <taxon>Parathielavia</taxon>
    </lineage>
</organism>
<keyword evidence="2" id="KW-1185">Reference proteome</keyword>
<name>A0AAN6PS82_9PEZI</name>
<proteinExistence type="predicted"/>